<accession>A0A1B7WZ33</accession>
<feature type="domain" description="YqaJ viral recombinase" evidence="1">
    <location>
        <begin position="25"/>
        <end position="155"/>
    </location>
</feature>
<dbReference type="AlphaFoldDB" id="A0A1B7WZ33"/>
<dbReference type="PANTHER" id="PTHR46609">
    <property type="entry name" value="EXONUCLEASE, PHAGE-TYPE/RECB, C-TERMINAL DOMAIN-CONTAINING PROTEIN"/>
    <property type="match status" value="1"/>
</dbReference>
<dbReference type="InterPro" id="IPR051703">
    <property type="entry name" value="NF-kappa-B_Signaling_Reg"/>
</dbReference>
<dbReference type="Proteomes" id="UP000092093">
    <property type="component" value="Unassembled WGS sequence"/>
</dbReference>
<dbReference type="InterPro" id="IPR019080">
    <property type="entry name" value="YqaJ_viral_recombinase"/>
</dbReference>
<evidence type="ECO:0000313" key="2">
    <source>
        <dbReference type="EMBL" id="OBQ42330.1"/>
    </source>
</evidence>
<dbReference type="InterPro" id="IPR011604">
    <property type="entry name" value="PDDEXK-like_dom_sf"/>
</dbReference>
<evidence type="ECO:0000259" key="1">
    <source>
        <dbReference type="Pfam" id="PF09588"/>
    </source>
</evidence>
<dbReference type="EMBL" id="LJOW01000111">
    <property type="protein sequence ID" value="OBQ42330.1"/>
    <property type="molecule type" value="Genomic_DNA"/>
</dbReference>
<dbReference type="NCBIfam" id="TIGR03033">
    <property type="entry name" value="phage_rel_nuc"/>
    <property type="match status" value="1"/>
</dbReference>
<reference evidence="2 3" key="1">
    <citation type="submission" date="2015-09" db="EMBL/GenBank/DDBJ databases">
        <title>Aphanizomenon flos-aquae WA102.</title>
        <authorList>
            <person name="Driscoll C."/>
        </authorList>
    </citation>
    <scope>NUCLEOTIDE SEQUENCE [LARGE SCALE GENOMIC DNA]</scope>
    <source>
        <strain evidence="2">WA102</strain>
    </source>
</reference>
<name>A0A1B7WZ33_APHFL</name>
<dbReference type="Gene3D" id="3.90.320.10">
    <property type="match status" value="1"/>
</dbReference>
<gene>
    <name evidence="2" type="ORF">AN484_18455</name>
</gene>
<dbReference type="Pfam" id="PF09588">
    <property type="entry name" value="YqaJ"/>
    <property type="match status" value="1"/>
</dbReference>
<dbReference type="InterPro" id="IPR011335">
    <property type="entry name" value="Restrct_endonuc-II-like"/>
</dbReference>
<protein>
    <recommendedName>
        <fullName evidence="1">YqaJ viral recombinase domain-containing protein</fullName>
    </recommendedName>
</protein>
<sequence>MEITQKIEALGFGRYLGTFEPNSEEWHAAREGVGGSDIGALMGKSPWKSAYQLWAEKTGQLSDEIEPSMPMKLGTAFEAPIRELFREQNEGWLKVYETGTWQSVANPILKANPDGIIEWEDGKLGVLEIKFTRQYWDELPEHYNLQVQHYLQVLGLERGIVVAVAGGDWKEFEVVWDDSLQKDMKKAVRAFYGLVTSNKAPEYDGSTSTYETVRELSEGLQEGEMELGSLWSNLVATKSEADYWANSLQAQKSAVLAFMNGIKYGLYQGEKVIALQARGGKPFITFK</sequence>
<dbReference type="PANTHER" id="PTHR46609:SF6">
    <property type="entry name" value="EXONUCLEASE, PHAGE-TYPE_RECB, C-TERMINAL DOMAIN-CONTAINING PROTEIN-RELATED"/>
    <property type="match status" value="1"/>
</dbReference>
<organism evidence="2 3">
    <name type="scientific">Aphanizomenon flos-aquae WA102</name>
    <dbReference type="NCBI Taxonomy" id="1710896"/>
    <lineage>
        <taxon>Bacteria</taxon>
        <taxon>Bacillati</taxon>
        <taxon>Cyanobacteriota</taxon>
        <taxon>Cyanophyceae</taxon>
        <taxon>Nostocales</taxon>
        <taxon>Aphanizomenonaceae</taxon>
        <taxon>Aphanizomenon</taxon>
    </lineage>
</organism>
<proteinExistence type="predicted"/>
<dbReference type="InterPro" id="IPR017482">
    <property type="entry name" value="Lambda-type_endonuclease"/>
</dbReference>
<dbReference type="SUPFAM" id="SSF52980">
    <property type="entry name" value="Restriction endonuclease-like"/>
    <property type="match status" value="1"/>
</dbReference>
<evidence type="ECO:0000313" key="3">
    <source>
        <dbReference type="Proteomes" id="UP000092093"/>
    </source>
</evidence>
<comment type="caution">
    <text evidence="2">The sequence shown here is derived from an EMBL/GenBank/DDBJ whole genome shotgun (WGS) entry which is preliminary data.</text>
</comment>